<dbReference type="InterPro" id="IPR036257">
    <property type="entry name" value="Cyt_c_oxidase_su2_TM_sf"/>
</dbReference>
<feature type="domain" description="Cytochrome oxidase subunit II copper A binding" evidence="20">
    <location>
        <begin position="93"/>
        <end position="227"/>
    </location>
</feature>
<sequence length="229" mass="27297">MNTWVMINFQDSNSKVMKLMIYFHDFMMMILVMILVMIMYIIFWFLFNKFIDRNILHNQLMEVIWTLVPVVILIFMVIPSLKILYILEDFNNSLYLTVKILGHQWYWSYEYSDLFNIEFDSFMINIQDSLNSNFFRLLDVDNRLVLPVNFVIRGLVSSMDVIHSWTIPSLGIKVDSMPGRLNQFTMILDRMGIFFGQCSEICGLNHSFMPIVLESVDVKFYLNWLHNFS</sequence>
<keyword evidence="14 18" id="KW-0186">Copper</keyword>
<evidence type="ECO:0000256" key="9">
    <source>
        <dbReference type="ARBA" id="ARBA00022792"/>
    </source>
</evidence>
<evidence type="ECO:0000256" key="15">
    <source>
        <dbReference type="ARBA" id="ARBA00023128"/>
    </source>
</evidence>
<protein>
    <recommendedName>
        <fullName evidence="4 18">Cytochrome c oxidase subunit 2</fullName>
    </recommendedName>
</protein>
<evidence type="ECO:0000256" key="13">
    <source>
        <dbReference type="ARBA" id="ARBA00022989"/>
    </source>
</evidence>
<dbReference type="InterPro" id="IPR045187">
    <property type="entry name" value="CcO_II"/>
</dbReference>
<dbReference type="PROSITE" id="PS00078">
    <property type="entry name" value="COX2"/>
    <property type="match status" value="1"/>
</dbReference>
<name>A0A0A6ZLV5_9HYME</name>
<dbReference type="SUPFAM" id="SSF49503">
    <property type="entry name" value="Cupredoxins"/>
    <property type="match status" value="1"/>
</dbReference>
<keyword evidence="7 18" id="KW-0812">Transmembrane</keyword>
<dbReference type="GO" id="GO:0004129">
    <property type="term" value="F:cytochrome-c oxidase activity"/>
    <property type="evidence" value="ECO:0007669"/>
    <property type="project" value="UniProtKB-EC"/>
</dbReference>
<dbReference type="Gene3D" id="2.60.40.420">
    <property type="entry name" value="Cupredoxins - blue copper proteins"/>
    <property type="match status" value="1"/>
</dbReference>
<evidence type="ECO:0000256" key="14">
    <source>
        <dbReference type="ARBA" id="ARBA00023008"/>
    </source>
</evidence>
<dbReference type="Pfam" id="PF00116">
    <property type="entry name" value="COX2"/>
    <property type="match status" value="1"/>
</dbReference>
<evidence type="ECO:0000256" key="5">
    <source>
        <dbReference type="ARBA" id="ARBA00022448"/>
    </source>
</evidence>
<keyword evidence="15 18" id="KW-0496">Mitochondrion</keyword>
<comment type="subcellular location">
    <subcellularLocation>
        <location evidence="1 18">Mitochondrion inner membrane</location>
        <topology evidence="1 18">Multi-pass membrane protein</topology>
    </subcellularLocation>
</comment>
<dbReference type="PROSITE" id="PS50999">
    <property type="entry name" value="COX2_TM"/>
    <property type="match status" value="1"/>
</dbReference>
<dbReference type="CDD" id="cd13912">
    <property type="entry name" value="CcO_II_C"/>
    <property type="match status" value="1"/>
</dbReference>
<evidence type="ECO:0000256" key="8">
    <source>
        <dbReference type="ARBA" id="ARBA00022723"/>
    </source>
</evidence>
<evidence type="ECO:0000256" key="1">
    <source>
        <dbReference type="ARBA" id="ARBA00004448"/>
    </source>
</evidence>
<evidence type="ECO:0000256" key="2">
    <source>
        <dbReference type="ARBA" id="ARBA00007866"/>
    </source>
</evidence>
<evidence type="ECO:0000313" key="22">
    <source>
        <dbReference type="EMBL" id="AHA52537.1"/>
    </source>
</evidence>
<dbReference type="InterPro" id="IPR002429">
    <property type="entry name" value="CcO_II-like_C"/>
</dbReference>
<geneLocation type="mitochondrion" evidence="22"/>
<gene>
    <name evidence="22" type="primary">COX2</name>
</gene>
<comment type="cofactor">
    <cofactor evidence="18">
        <name>Cu cation</name>
        <dbReference type="ChEBI" id="CHEBI:23378"/>
    </cofactor>
    <text evidence="18">Binds a copper A center.</text>
</comment>
<keyword evidence="9 18" id="KW-0999">Mitochondrion inner membrane</keyword>
<dbReference type="Gene3D" id="1.10.287.90">
    <property type="match status" value="1"/>
</dbReference>
<evidence type="ECO:0000256" key="18">
    <source>
        <dbReference type="RuleBase" id="RU000457"/>
    </source>
</evidence>
<feature type="domain" description="Cytochrome oxidase subunit II transmembrane region profile" evidence="21">
    <location>
        <begin position="1"/>
        <end position="91"/>
    </location>
</feature>
<feature type="transmembrane region" description="Helical" evidence="19">
    <location>
        <begin position="67"/>
        <end position="87"/>
    </location>
</feature>
<dbReference type="PROSITE" id="PS50857">
    <property type="entry name" value="COX2_CUA"/>
    <property type="match status" value="1"/>
</dbReference>
<dbReference type="InterPro" id="IPR011759">
    <property type="entry name" value="Cyt_c_oxidase_su2_TM_dom"/>
</dbReference>
<organism evidence="22">
    <name type="scientific">Ichneutes sp. QL-2013</name>
    <dbReference type="NCBI Taxonomy" id="1421596"/>
    <lineage>
        <taxon>Eukaryota</taxon>
        <taxon>Metazoa</taxon>
        <taxon>Ecdysozoa</taxon>
        <taxon>Arthropoda</taxon>
        <taxon>Hexapoda</taxon>
        <taxon>Insecta</taxon>
        <taxon>Pterygota</taxon>
        <taxon>Neoptera</taxon>
        <taxon>Endopterygota</taxon>
        <taxon>Hymenoptera</taxon>
        <taxon>Apocrita</taxon>
        <taxon>Ichneumonoidea</taxon>
        <taxon>Braconidae</taxon>
        <taxon>Ichneutinae</taxon>
        <taxon>Ichneutes</taxon>
    </lineage>
</organism>
<comment type="similarity">
    <text evidence="2 18">Belongs to the cytochrome c oxidase subunit 2 family.</text>
</comment>
<evidence type="ECO:0000259" key="21">
    <source>
        <dbReference type="PROSITE" id="PS50999"/>
    </source>
</evidence>
<evidence type="ECO:0000256" key="6">
    <source>
        <dbReference type="ARBA" id="ARBA00022660"/>
    </source>
</evidence>
<keyword evidence="10" id="KW-0460">Magnesium</keyword>
<comment type="catalytic activity">
    <reaction evidence="17">
        <text>4 Fe(II)-[cytochrome c] + O2 + 8 H(+)(in) = 4 Fe(III)-[cytochrome c] + 2 H2O + 4 H(+)(out)</text>
        <dbReference type="Rhea" id="RHEA:11436"/>
        <dbReference type="Rhea" id="RHEA-COMP:10350"/>
        <dbReference type="Rhea" id="RHEA-COMP:14399"/>
        <dbReference type="ChEBI" id="CHEBI:15377"/>
        <dbReference type="ChEBI" id="CHEBI:15378"/>
        <dbReference type="ChEBI" id="CHEBI:15379"/>
        <dbReference type="ChEBI" id="CHEBI:29033"/>
        <dbReference type="ChEBI" id="CHEBI:29034"/>
        <dbReference type="EC" id="7.1.1.9"/>
    </reaction>
    <physiologicalReaction direction="left-to-right" evidence="17">
        <dbReference type="Rhea" id="RHEA:11437"/>
    </physiologicalReaction>
</comment>
<dbReference type="FunFam" id="2.60.40.420:FF:000001">
    <property type="entry name" value="Cytochrome c oxidase subunit 2"/>
    <property type="match status" value="1"/>
</dbReference>
<evidence type="ECO:0000256" key="12">
    <source>
        <dbReference type="ARBA" id="ARBA00022982"/>
    </source>
</evidence>
<evidence type="ECO:0000259" key="20">
    <source>
        <dbReference type="PROSITE" id="PS50857"/>
    </source>
</evidence>
<keyword evidence="8 18" id="KW-0479">Metal-binding</keyword>
<comment type="subunit">
    <text evidence="3">Component of the cytochrome c oxidase (complex IV, CIV), a multisubunit enzyme composed of a catalytic core of 3 subunits and several supernumerary subunits. The complex exists as a monomer or a dimer and forms supercomplexes (SCs) in the inner mitochondrial membrane with ubiquinol-cytochrome c oxidoreductase (cytochrome b-c1 complex, complex III, CIII).</text>
</comment>
<reference evidence="22" key="1">
    <citation type="submission" date="2013-07" db="EMBL/GenBank/DDBJ databases">
        <title>The comparative mitochondrial genomes from Braconidae subfamilies and the phylogeny of the Hymenoptera.</title>
        <authorList>
            <person name="Li Q."/>
            <person name="Wei S.J."/>
            <person name="Chen X.X."/>
        </authorList>
    </citation>
    <scope>NUCLEOTIDE SEQUENCE</scope>
</reference>
<dbReference type="SUPFAM" id="SSF81464">
    <property type="entry name" value="Cytochrome c oxidase subunit II-like, transmembrane region"/>
    <property type="match status" value="1"/>
</dbReference>
<proteinExistence type="inferred from homology"/>
<dbReference type="PANTHER" id="PTHR22888:SF9">
    <property type="entry name" value="CYTOCHROME C OXIDASE SUBUNIT 2"/>
    <property type="match status" value="1"/>
</dbReference>
<dbReference type="GO" id="GO:0005507">
    <property type="term" value="F:copper ion binding"/>
    <property type="evidence" value="ECO:0007669"/>
    <property type="project" value="InterPro"/>
</dbReference>
<dbReference type="InterPro" id="IPR008972">
    <property type="entry name" value="Cupredoxin"/>
</dbReference>
<comment type="function">
    <text evidence="18">Component of the cytochrome c oxidase, the last enzyme in the mitochondrial electron transport chain which drives oxidative phosphorylation. The respiratory chain contains 3 multisubunit complexes succinate dehydrogenase (complex II, CII), ubiquinol-cytochrome c oxidoreductase (cytochrome b-c1 complex, complex III, CIII) and cytochrome c oxidase (complex IV, CIV), that cooperate to transfer electrons derived from NADH and succinate to molecular oxygen, creating an electrochemical gradient over the inner membrane that drives transmembrane transport and the ATP synthase. Cytochrome c oxidase is the component of the respiratory chain that catalyzes the reduction of oxygen to water. Electrons originating from reduced cytochrome c in the intermembrane space (IMS) are transferred via the dinuclear copper A center (CU(A)) of subunit 2 and heme A of subunit 1 to the active site in subunit 1, a binuclear center (BNC) formed by heme A3 and copper B (CU(B)). The BNC reduces molecular oxygen to 2 water molecules using 4 electrons from cytochrome c in the IMS and 4 protons from the mitochondrial matrix.</text>
</comment>
<dbReference type="Pfam" id="PF02790">
    <property type="entry name" value="COX2_TM"/>
    <property type="match status" value="1"/>
</dbReference>
<dbReference type="GO" id="GO:0005743">
    <property type="term" value="C:mitochondrial inner membrane"/>
    <property type="evidence" value="ECO:0007669"/>
    <property type="project" value="UniProtKB-SubCell"/>
</dbReference>
<keyword evidence="16 18" id="KW-0472">Membrane</keyword>
<dbReference type="InterPro" id="IPR001505">
    <property type="entry name" value="Copper_CuA"/>
</dbReference>
<evidence type="ECO:0000256" key="3">
    <source>
        <dbReference type="ARBA" id="ARBA00011164"/>
    </source>
</evidence>
<evidence type="ECO:0000256" key="17">
    <source>
        <dbReference type="ARBA" id="ARBA00049512"/>
    </source>
</evidence>
<dbReference type="GO" id="GO:0042773">
    <property type="term" value="P:ATP synthesis coupled electron transport"/>
    <property type="evidence" value="ECO:0007669"/>
    <property type="project" value="TreeGrafter"/>
</dbReference>
<dbReference type="InterPro" id="IPR034210">
    <property type="entry name" value="CcO_II_C"/>
</dbReference>
<keyword evidence="12 18" id="KW-0249">Electron transport</keyword>
<evidence type="ECO:0000256" key="4">
    <source>
        <dbReference type="ARBA" id="ARBA00015946"/>
    </source>
</evidence>
<feature type="transmembrane region" description="Helical" evidence="19">
    <location>
        <begin position="21"/>
        <end position="47"/>
    </location>
</feature>
<dbReference type="PRINTS" id="PR01166">
    <property type="entry name" value="CYCOXIDASEII"/>
</dbReference>
<evidence type="ECO:0000256" key="10">
    <source>
        <dbReference type="ARBA" id="ARBA00022842"/>
    </source>
</evidence>
<keyword evidence="11" id="KW-1278">Translocase</keyword>
<keyword evidence="13 19" id="KW-1133">Transmembrane helix</keyword>
<dbReference type="AlphaFoldDB" id="A0A0A6ZLV5"/>
<accession>A0A0A6ZLV5</accession>
<evidence type="ECO:0000256" key="16">
    <source>
        <dbReference type="ARBA" id="ARBA00023136"/>
    </source>
</evidence>
<evidence type="ECO:0000256" key="19">
    <source>
        <dbReference type="SAM" id="Phobius"/>
    </source>
</evidence>
<evidence type="ECO:0000256" key="7">
    <source>
        <dbReference type="ARBA" id="ARBA00022692"/>
    </source>
</evidence>
<keyword evidence="6 18" id="KW-0679">Respiratory chain</keyword>
<dbReference type="EMBL" id="KF385874">
    <property type="protein sequence ID" value="AHA52537.1"/>
    <property type="molecule type" value="Genomic_DNA"/>
</dbReference>
<keyword evidence="5 18" id="KW-0813">Transport</keyword>
<evidence type="ECO:0000256" key="11">
    <source>
        <dbReference type="ARBA" id="ARBA00022967"/>
    </source>
</evidence>
<dbReference type="PANTHER" id="PTHR22888">
    <property type="entry name" value="CYTOCHROME C OXIDASE, SUBUNIT II"/>
    <property type="match status" value="1"/>
</dbReference>